<comment type="caution">
    <text evidence="2">The sequence shown here is derived from an EMBL/GenBank/DDBJ whole genome shotgun (WGS) entry which is preliminary data.</text>
</comment>
<reference evidence="2 3" key="1">
    <citation type="journal article" date="2019" name="Int. J. Syst. Evol. Microbiol.">
        <title>The Global Catalogue of Microorganisms (GCM) 10K type strain sequencing project: providing services to taxonomists for standard genome sequencing and annotation.</title>
        <authorList>
            <consortium name="The Broad Institute Genomics Platform"/>
            <consortium name="The Broad Institute Genome Sequencing Center for Infectious Disease"/>
            <person name="Wu L."/>
            <person name="Ma J."/>
        </authorList>
    </citation>
    <scope>NUCLEOTIDE SEQUENCE [LARGE SCALE GENOMIC DNA]</scope>
    <source>
        <strain evidence="2 3">JCM 3106</strain>
    </source>
</reference>
<gene>
    <name evidence="2" type="ORF">GCM10017559_08630</name>
</gene>
<dbReference type="EMBL" id="BAAAWD010000004">
    <property type="protein sequence ID" value="GAA2990838.1"/>
    <property type="molecule type" value="Genomic_DNA"/>
</dbReference>
<feature type="region of interest" description="Disordered" evidence="1">
    <location>
        <begin position="46"/>
        <end position="79"/>
    </location>
</feature>
<dbReference type="Proteomes" id="UP001499930">
    <property type="component" value="Unassembled WGS sequence"/>
</dbReference>
<accession>A0ABN3XRW9</accession>
<evidence type="ECO:0000313" key="2">
    <source>
        <dbReference type="EMBL" id="GAA2990838.1"/>
    </source>
</evidence>
<keyword evidence="3" id="KW-1185">Reference proteome</keyword>
<evidence type="ECO:0000256" key="1">
    <source>
        <dbReference type="SAM" id="MobiDB-lite"/>
    </source>
</evidence>
<proteinExistence type="predicted"/>
<evidence type="ECO:0008006" key="4">
    <source>
        <dbReference type="Google" id="ProtNLM"/>
    </source>
</evidence>
<protein>
    <recommendedName>
        <fullName evidence="4">DUF5753 domain-containing protein</fullName>
    </recommendedName>
</protein>
<organism evidence="2 3">
    <name type="scientific">Streptosporangium longisporum</name>
    <dbReference type="NCBI Taxonomy" id="46187"/>
    <lineage>
        <taxon>Bacteria</taxon>
        <taxon>Bacillati</taxon>
        <taxon>Actinomycetota</taxon>
        <taxon>Actinomycetes</taxon>
        <taxon>Streptosporangiales</taxon>
        <taxon>Streptosporangiaceae</taxon>
        <taxon>Streptosporangium</taxon>
    </lineage>
</organism>
<sequence length="79" mass="8690">MELSGEQLGDYPPALLRVLTGRSGGREQVVELDMRVRFDLLQGVGQGQERGGAQRFGTPLDPQGVDDVEEVRQRQVAQP</sequence>
<name>A0ABN3XRW9_9ACTN</name>
<dbReference type="RefSeq" id="WP_344888567.1">
    <property type="nucleotide sequence ID" value="NZ_BAAAWD010000004.1"/>
</dbReference>
<evidence type="ECO:0000313" key="3">
    <source>
        <dbReference type="Proteomes" id="UP001499930"/>
    </source>
</evidence>